<dbReference type="Proteomes" id="UP000266634">
    <property type="component" value="Unassembled WGS sequence"/>
</dbReference>
<comment type="caution">
    <text evidence="2">The sequence shown here is derived from an EMBL/GenBank/DDBJ whole genome shotgun (WGS) entry which is preliminary data.</text>
</comment>
<feature type="compositionally biased region" description="Basic residues" evidence="1">
    <location>
        <begin position="47"/>
        <end position="57"/>
    </location>
</feature>
<dbReference type="AlphaFoldDB" id="A0A399PZX8"/>
<feature type="non-terminal residue" evidence="2">
    <location>
        <position position="57"/>
    </location>
</feature>
<evidence type="ECO:0000313" key="3">
    <source>
        <dbReference type="Proteomes" id="UP000266634"/>
    </source>
</evidence>
<organism evidence="2 3">
    <name type="scientific">Clavibacter michiganensis subsp. insidiosus</name>
    <dbReference type="NCBI Taxonomy" id="33014"/>
    <lineage>
        <taxon>Bacteria</taxon>
        <taxon>Bacillati</taxon>
        <taxon>Actinomycetota</taxon>
        <taxon>Actinomycetes</taxon>
        <taxon>Micrococcales</taxon>
        <taxon>Microbacteriaceae</taxon>
        <taxon>Clavibacter</taxon>
    </lineage>
</organism>
<evidence type="ECO:0000313" key="2">
    <source>
        <dbReference type="EMBL" id="RIJ10839.1"/>
    </source>
</evidence>
<feature type="region of interest" description="Disordered" evidence="1">
    <location>
        <begin position="1"/>
        <end position="57"/>
    </location>
</feature>
<name>A0A399PZX8_9MICO</name>
<evidence type="ECO:0000256" key="1">
    <source>
        <dbReference type="SAM" id="MobiDB-lite"/>
    </source>
</evidence>
<gene>
    <name evidence="2" type="ORF">DZF93_15630</name>
</gene>
<sequence length="57" mass="5931">MTRCGDGRRRPARGDRGAAPPRLRAGSGPARRRLARAAAGARGAGRIARRHRGDGGS</sequence>
<feature type="compositionally biased region" description="Low complexity" evidence="1">
    <location>
        <begin position="36"/>
        <end position="46"/>
    </location>
</feature>
<proteinExistence type="predicted"/>
<reference evidence="2 3" key="1">
    <citation type="submission" date="2018-08" db="EMBL/GenBank/DDBJ databases">
        <title>Genome Sequence of Clavibacter michiganensis Subspecies type strains, and the Atypical Peach-Colored Strains Isolated from Tomato.</title>
        <authorList>
            <person name="Osdaghi E."/>
            <person name="Portier P."/>
            <person name="Briand M."/>
            <person name="Jacques M.-A."/>
        </authorList>
    </citation>
    <scope>NUCLEOTIDE SEQUENCE [LARGE SCALE GENOMIC DNA]</scope>
    <source>
        <strain evidence="2 3">CFBP 6488</strain>
    </source>
</reference>
<accession>A0A399PZX8</accession>
<feature type="compositionally biased region" description="Low complexity" evidence="1">
    <location>
        <begin position="17"/>
        <end position="29"/>
    </location>
</feature>
<dbReference type="EMBL" id="QWEA01000913">
    <property type="protein sequence ID" value="RIJ10839.1"/>
    <property type="molecule type" value="Genomic_DNA"/>
</dbReference>
<protein>
    <submittedName>
        <fullName evidence="2">Chromosome segregation protein SMC</fullName>
    </submittedName>
</protein>
<feature type="compositionally biased region" description="Basic and acidic residues" evidence="1">
    <location>
        <begin position="1"/>
        <end position="16"/>
    </location>
</feature>